<name>A0A6G9YNF9_9NOCA</name>
<sequence length="289" mass="32718">MTPRPPRNPPRWVALLPENEAIKYLTTAVLYGDREIPQLALEKVCIPLKEDLRWAADPIRDLVDEAIERHMSSPTSADAWMAPRLHAALRITRREAADPALWNFLSLRLAPDYVLWRHPGRTIADRTEGTNQLRFVGPFHTQTFARLWWAAELFRDGPDYQTVETACGNQDILHTTLRLEIVHHRPTALAITRLLALKKVNTGREVNALSQVINAAGSTLLFDTIGVDISPDTDAYRQWLDEANMMHMPYESLPSGPDDGRVPSKAIDELVHLFGKLFDEAPVRGRIKT</sequence>
<dbReference type="Pfam" id="PF19866">
    <property type="entry name" value="DUF6339"/>
    <property type="match status" value="1"/>
</dbReference>
<dbReference type="InterPro" id="IPR045920">
    <property type="entry name" value="DUF6339"/>
</dbReference>
<proteinExistence type="predicted"/>
<organism evidence="1 2">
    <name type="scientific">Nocardia arthritidis</name>
    <dbReference type="NCBI Taxonomy" id="228602"/>
    <lineage>
        <taxon>Bacteria</taxon>
        <taxon>Bacillati</taxon>
        <taxon>Actinomycetota</taxon>
        <taxon>Actinomycetes</taxon>
        <taxon>Mycobacteriales</taxon>
        <taxon>Nocardiaceae</taxon>
        <taxon>Nocardia</taxon>
    </lineage>
</organism>
<evidence type="ECO:0000313" key="2">
    <source>
        <dbReference type="Proteomes" id="UP000503540"/>
    </source>
</evidence>
<reference evidence="1 2" key="1">
    <citation type="journal article" date="2019" name="ACS Chem. Biol.">
        <title>Identification and Mobilization of a Cryptic Antibiotic Biosynthesis Gene Locus from a Human-Pathogenic Nocardia Isolate.</title>
        <authorList>
            <person name="Herisse M."/>
            <person name="Ishida K."/>
            <person name="Porter J.L."/>
            <person name="Howden B."/>
            <person name="Hertweck C."/>
            <person name="Stinear T.P."/>
            <person name="Pidot S.J."/>
        </authorList>
    </citation>
    <scope>NUCLEOTIDE SEQUENCE [LARGE SCALE GENOMIC DNA]</scope>
    <source>
        <strain evidence="1 2">AUSMDU00012717</strain>
    </source>
</reference>
<gene>
    <name evidence="1" type="ORF">F5544_34440</name>
</gene>
<accession>A0A6G9YNF9</accession>
<dbReference type="AlphaFoldDB" id="A0A6G9YNF9"/>
<dbReference type="EMBL" id="CP046172">
    <property type="protein sequence ID" value="QIS14721.1"/>
    <property type="molecule type" value="Genomic_DNA"/>
</dbReference>
<dbReference type="RefSeq" id="WP_167477082.1">
    <property type="nucleotide sequence ID" value="NZ_CP046172.1"/>
</dbReference>
<dbReference type="KEGG" id="nah:F5544_34440"/>
<protein>
    <submittedName>
        <fullName evidence="1">Uncharacterized protein</fullName>
    </submittedName>
</protein>
<dbReference type="Proteomes" id="UP000503540">
    <property type="component" value="Chromosome"/>
</dbReference>
<keyword evidence="2" id="KW-1185">Reference proteome</keyword>
<evidence type="ECO:0000313" key="1">
    <source>
        <dbReference type="EMBL" id="QIS14721.1"/>
    </source>
</evidence>